<evidence type="ECO:0000256" key="3">
    <source>
        <dbReference type="ARBA" id="ARBA00022723"/>
    </source>
</evidence>
<dbReference type="EC" id="1.14.16.1" evidence="9"/>
<dbReference type="GO" id="GO:0005506">
    <property type="term" value="F:iron ion binding"/>
    <property type="evidence" value="ECO:0007669"/>
    <property type="project" value="InterPro"/>
</dbReference>
<sequence length="297" mass="34361">MPIGLTTTESPFIEEAKRAGQLYIQQPYPLYSDENQDAWRKLFARMRPRWEKYANQHFMGGISQLCLDPEHIPHLEDVNKFLEPLTRFKAKAVSGYVPAYMFFDCLRNREFPTTITIRRSDKLDYLPEPDIFHDIAGHVPMHTDPAFADTLVRFGECAQTAASLVASIKDEDEKIHHLTSIIKAMARFFWFTIEFGLMKEKEDLKVYGSGLLSSYGEIAHCVESPLVQRYPIQLEWVINQYFEIDHYQPLLFWVDSFDHLFSLVDELEKWMKAGKLENVSPGEPAISEADLKSFLAA</sequence>
<keyword evidence="5 7" id="KW-0408">Iron</keyword>
<proteinExistence type="inferred from homology"/>
<comment type="caution">
    <text evidence="9">The sequence shown here is derived from an EMBL/GenBank/DDBJ whole genome shotgun (WGS) entry which is preliminary data.</text>
</comment>
<dbReference type="SUPFAM" id="SSF56534">
    <property type="entry name" value="Aromatic aminoacid monoxygenases, catalytic and oligomerization domains"/>
    <property type="match status" value="1"/>
</dbReference>
<dbReference type="GO" id="GO:0004505">
    <property type="term" value="F:phenylalanine 4-monooxygenase activity"/>
    <property type="evidence" value="ECO:0007669"/>
    <property type="project" value="UniProtKB-EC"/>
</dbReference>
<name>A0A931LZL6_FIMGI</name>
<gene>
    <name evidence="9" type="ORF">HYR64_03465</name>
</gene>
<dbReference type="PROSITE" id="PS51410">
    <property type="entry name" value="BH4_AAA_HYDROXYL_2"/>
    <property type="match status" value="1"/>
</dbReference>
<evidence type="ECO:0000259" key="8">
    <source>
        <dbReference type="PROSITE" id="PS51410"/>
    </source>
</evidence>
<dbReference type="Pfam" id="PF00351">
    <property type="entry name" value="Biopterin_H"/>
    <property type="match status" value="1"/>
</dbReference>
<dbReference type="AlphaFoldDB" id="A0A931LZL6"/>
<keyword evidence="3 7" id="KW-0479">Metal-binding</keyword>
<organism evidence="9 10">
    <name type="scientific">Fimbriimonas ginsengisoli</name>
    <dbReference type="NCBI Taxonomy" id="1005039"/>
    <lineage>
        <taxon>Bacteria</taxon>
        <taxon>Bacillati</taxon>
        <taxon>Armatimonadota</taxon>
        <taxon>Fimbriimonadia</taxon>
        <taxon>Fimbriimonadales</taxon>
        <taxon>Fimbriimonadaceae</taxon>
        <taxon>Fimbriimonas</taxon>
    </lineage>
</organism>
<dbReference type="CDD" id="cd00361">
    <property type="entry name" value="arom_aa_hydroxylase"/>
    <property type="match status" value="1"/>
</dbReference>
<protein>
    <submittedName>
        <fullName evidence="9">Phenylalanine 4-monooxygenase</fullName>
        <ecNumber evidence="9">1.14.16.1</ecNumber>
    </submittedName>
</protein>
<evidence type="ECO:0000313" key="9">
    <source>
        <dbReference type="EMBL" id="MBI1756146.1"/>
    </source>
</evidence>
<comment type="cofactor">
    <cofactor evidence="1 7">
        <name>Fe(2+)</name>
        <dbReference type="ChEBI" id="CHEBI:29033"/>
    </cofactor>
</comment>
<reference evidence="9" key="1">
    <citation type="submission" date="2020-07" db="EMBL/GenBank/DDBJ databases">
        <title>Huge and variable diversity of episymbiotic CPR bacteria and DPANN archaea in groundwater ecosystems.</title>
        <authorList>
            <person name="He C.Y."/>
            <person name="Keren R."/>
            <person name="Whittaker M."/>
            <person name="Farag I.F."/>
            <person name="Doudna J."/>
            <person name="Cate J.H.D."/>
            <person name="Banfield J.F."/>
        </authorList>
    </citation>
    <scope>NUCLEOTIDE SEQUENCE</scope>
    <source>
        <strain evidence="9">NC_groundwater_17_Pr7_B-0.1um_64_12</strain>
    </source>
</reference>
<feature type="binding site" evidence="7">
    <location>
        <position position="138"/>
    </location>
    <ligand>
        <name>Fe cation</name>
        <dbReference type="ChEBI" id="CHEBI:24875"/>
    </ligand>
</feature>
<dbReference type="PRINTS" id="PR00372">
    <property type="entry name" value="FYWHYDRXLASE"/>
</dbReference>
<comment type="similarity">
    <text evidence="2">Belongs to the biopterin-dependent aromatic amino acid hydroxylase family.</text>
</comment>
<dbReference type="EMBL" id="JACOSL010000022">
    <property type="protein sequence ID" value="MBI1756146.1"/>
    <property type="molecule type" value="Genomic_DNA"/>
</dbReference>
<dbReference type="InterPro" id="IPR036951">
    <property type="entry name" value="ArAA_hydroxylase_sf"/>
</dbReference>
<keyword evidence="6" id="KW-0503">Monooxygenase</keyword>
<dbReference type="PANTHER" id="PTHR11473">
    <property type="entry name" value="AROMATIC AMINO ACID HYDROXYLASE"/>
    <property type="match status" value="1"/>
</dbReference>
<dbReference type="Proteomes" id="UP000727962">
    <property type="component" value="Unassembled WGS sequence"/>
</dbReference>
<evidence type="ECO:0000256" key="6">
    <source>
        <dbReference type="ARBA" id="ARBA00023033"/>
    </source>
</evidence>
<evidence type="ECO:0000256" key="5">
    <source>
        <dbReference type="ARBA" id="ARBA00023004"/>
    </source>
</evidence>
<evidence type="ECO:0000313" key="10">
    <source>
        <dbReference type="Proteomes" id="UP000727962"/>
    </source>
</evidence>
<evidence type="ECO:0000256" key="4">
    <source>
        <dbReference type="ARBA" id="ARBA00023002"/>
    </source>
</evidence>
<feature type="domain" description="Biopterin-dependent aromatic amino acid hydroxylase family profile" evidence="8">
    <location>
        <begin position="1"/>
        <end position="297"/>
    </location>
</feature>
<accession>A0A931LZL6</accession>
<evidence type="ECO:0000256" key="7">
    <source>
        <dbReference type="PIRSR" id="PIRSR601273-2"/>
    </source>
</evidence>
<dbReference type="PANTHER" id="PTHR11473:SF24">
    <property type="entry name" value="PHENYLALANINE-4-HYDROXYLASE"/>
    <property type="match status" value="1"/>
</dbReference>
<keyword evidence="4 9" id="KW-0560">Oxidoreductase</keyword>
<evidence type="ECO:0000256" key="1">
    <source>
        <dbReference type="ARBA" id="ARBA00001954"/>
    </source>
</evidence>
<feature type="binding site" evidence="7">
    <location>
        <position position="133"/>
    </location>
    <ligand>
        <name>Fe cation</name>
        <dbReference type="ChEBI" id="CHEBI:24875"/>
    </ligand>
</feature>
<dbReference type="Gene3D" id="1.10.800.10">
    <property type="entry name" value="Aromatic amino acid hydroxylase"/>
    <property type="match status" value="1"/>
</dbReference>
<dbReference type="InterPro" id="IPR019774">
    <property type="entry name" value="Aromatic-AA_hydroxylase_C"/>
</dbReference>
<dbReference type="NCBIfam" id="NF008877">
    <property type="entry name" value="PRK11913.1-2"/>
    <property type="match status" value="1"/>
</dbReference>
<dbReference type="InterPro" id="IPR001273">
    <property type="entry name" value="ArAA_hydroxylase"/>
</dbReference>
<feature type="binding site" evidence="7">
    <location>
        <position position="194"/>
    </location>
    <ligand>
        <name>Fe cation</name>
        <dbReference type="ChEBI" id="CHEBI:24875"/>
    </ligand>
</feature>
<dbReference type="InterPro" id="IPR036329">
    <property type="entry name" value="Aro-AA_hydroxylase_C_sf"/>
</dbReference>
<evidence type="ECO:0000256" key="2">
    <source>
        <dbReference type="ARBA" id="ARBA00009712"/>
    </source>
</evidence>